<evidence type="ECO:0000256" key="7">
    <source>
        <dbReference type="ARBA" id="ARBA00023160"/>
    </source>
</evidence>
<keyword evidence="4" id="KW-0276">Fatty acid metabolism</keyword>
<dbReference type="SUPFAM" id="SSF51735">
    <property type="entry name" value="NAD(P)-binding Rossmann-fold domains"/>
    <property type="match status" value="1"/>
</dbReference>
<dbReference type="RefSeq" id="WP_090695651.1">
    <property type="nucleotide sequence ID" value="NZ_CADERL010000038.1"/>
</dbReference>
<evidence type="ECO:0000256" key="4">
    <source>
        <dbReference type="ARBA" id="ARBA00022832"/>
    </source>
</evidence>
<keyword evidence="6" id="KW-0443">Lipid metabolism</keyword>
<dbReference type="PANTHER" id="PTHR43159:SF2">
    <property type="entry name" value="ENOYL-[ACYL-CARRIER-PROTEIN] REDUCTASE [NADH], CHLOROPLASTIC"/>
    <property type="match status" value="1"/>
</dbReference>
<sequence>MSGLLEGKRLLITGIINYASIAFAVAQLAQQQGAQLVLTGHGRLHMVEEAARRLPQTPPVIELDVTRDEQLASLAERVGRHVPRLDGVVHAIAYAPHAAICDDFLAAGWADVQSTLQVSTYSLAALVGAALPLMHPGSAIVGLDFDAAVAWSGYDWMGVAKAGLEASARYLARDLGPRGIRVNLVAAGPLRTVAARGEPRFQDIVTAWHARAPLGWNPADAGGVARACVALLSDWFPATTGEIVHADGGFHAIGA</sequence>
<dbReference type="InterPro" id="IPR036291">
    <property type="entry name" value="NAD(P)-bd_dom_sf"/>
</dbReference>
<evidence type="ECO:0000256" key="1">
    <source>
        <dbReference type="ARBA" id="ARBA00005194"/>
    </source>
</evidence>
<comment type="similarity">
    <text evidence="2 8">Belongs to the short-chain dehydrogenases/reductases (SDR) family. FabI subfamily.</text>
</comment>
<evidence type="ECO:0000313" key="11">
    <source>
        <dbReference type="EMBL" id="SDI73832.1"/>
    </source>
</evidence>
<dbReference type="Gene3D" id="3.40.50.720">
    <property type="entry name" value="NAD(P)-binding Rossmann-like Domain"/>
    <property type="match status" value="1"/>
</dbReference>
<evidence type="ECO:0000256" key="9">
    <source>
        <dbReference type="PIRSR" id="PIRSR000094-2"/>
    </source>
</evidence>
<dbReference type="GO" id="GO:0004318">
    <property type="term" value="F:enoyl-[acyl-carrier-protein] reductase (NADH) activity"/>
    <property type="evidence" value="ECO:0007669"/>
    <property type="project" value="UniProtKB-EC"/>
</dbReference>
<name>A0A1G8N0Y9_9BURK</name>
<comment type="pathway">
    <text evidence="1">Lipid metabolism; fatty acid biosynthesis.</text>
</comment>
<protein>
    <recommendedName>
        <fullName evidence="8">Enoyl-[acyl-carrier-protein] reductase [NADH]</fullName>
        <ecNumber evidence="8">1.3.1.9</ecNumber>
    </recommendedName>
</protein>
<evidence type="ECO:0000313" key="12">
    <source>
        <dbReference type="Proteomes" id="UP000199706"/>
    </source>
</evidence>
<feature type="binding site" evidence="10">
    <location>
        <begin position="64"/>
        <end position="65"/>
    </location>
    <ligand>
        <name>NAD(+)</name>
        <dbReference type="ChEBI" id="CHEBI:57540"/>
    </ligand>
</feature>
<reference evidence="11 12" key="1">
    <citation type="submission" date="2016-10" db="EMBL/GenBank/DDBJ databases">
        <authorList>
            <person name="de Groot N.N."/>
        </authorList>
    </citation>
    <scope>NUCLEOTIDE SEQUENCE [LARGE SCALE GENOMIC DNA]</scope>
    <source>
        <strain evidence="11 12">LMG 2247</strain>
    </source>
</reference>
<dbReference type="InterPro" id="IPR002347">
    <property type="entry name" value="SDR_fam"/>
</dbReference>
<keyword evidence="8 10" id="KW-0520">NAD</keyword>
<evidence type="ECO:0000256" key="3">
    <source>
        <dbReference type="ARBA" id="ARBA00022516"/>
    </source>
</evidence>
<evidence type="ECO:0000256" key="6">
    <source>
        <dbReference type="ARBA" id="ARBA00023098"/>
    </source>
</evidence>
<comment type="catalytic activity">
    <reaction evidence="8">
        <text>a 2,3-saturated acyl-[ACP] + NAD(+) = a (2E)-enoyl-[ACP] + NADH + H(+)</text>
        <dbReference type="Rhea" id="RHEA:10240"/>
        <dbReference type="Rhea" id="RHEA-COMP:9925"/>
        <dbReference type="Rhea" id="RHEA-COMP:9926"/>
        <dbReference type="ChEBI" id="CHEBI:15378"/>
        <dbReference type="ChEBI" id="CHEBI:57540"/>
        <dbReference type="ChEBI" id="CHEBI:57945"/>
        <dbReference type="ChEBI" id="CHEBI:78784"/>
        <dbReference type="ChEBI" id="CHEBI:78785"/>
        <dbReference type="EC" id="1.3.1.9"/>
    </reaction>
</comment>
<evidence type="ECO:0000256" key="2">
    <source>
        <dbReference type="ARBA" id="ARBA00009233"/>
    </source>
</evidence>
<keyword evidence="5 8" id="KW-0560">Oxidoreductase</keyword>
<gene>
    <name evidence="11" type="ORF">SAMN05216466_13253</name>
</gene>
<dbReference type="PIRSF" id="PIRSF000094">
    <property type="entry name" value="Enoyl-ACP_rdct"/>
    <property type="match status" value="1"/>
</dbReference>
<evidence type="ECO:0000256" key="5">
    <source>
        <dbReference type="ARBA" id="ARBA00023002"/>
    </source>
</evidence>
<organism evidence="11 12">
    <name type="scientific">Paraburkholderia phenazinium</name>
    <dbReference type="NCBI Taxonomy" id="60549"/>
    <lineage>
        <taxon>Bacteria</taxon>
        <taxon>Pseudomonadati</taxon>
        <taxon>Pseudomonadota</taxon>
        <taxon>Betaproteobacteria</taxon>
        <taxon>Burkholderiales</taxon>
        <taxon>Burkholderiaceae</taxon>
        <taxon>Paraburkholderia</taxon>
    </lineage>
</organism>
<feature type="binding site" evidence="10">
    <location>
        <position position="161"/>
    </location>
    <ligand>
        <name>NAD(+)</name>
        <dbReference type="ChEBI" id="CHEBI:57540"/>
    </ligand>
</feature>
<evidence type="ECO:0000256" key="8">
    <source>
        <dbReference type="PIRNR" id="PIRNR000094"/>
    </source>
</evidence>
<evidence type="ECO:0000256" key="10">
    <source>
        <dbReference type="PIRSR" id="PIRSR000094-3"/>
    </source>
</evidence>
<accession>A0A1G8N0Y9</accession>
<keyword evidence="7 8" id="KW-0275">Fatty acid biosynthesis</keyword>
<keyword evidence="3 8" id="KW-0444">Lipid biosynthesis</keyword>
<dbReference type="AlphaFoldDB" id="A0A1G8N0Y9"/>
<feature type="binding site" evidence="10">
    <location>
        <position position="14"/>
    </location>
    <ligand>
        <name>NAD(+)</name>
        <dbReference type="ChEBI" id="CHEBI:57540"/>
    </ligand>
</feature>
<dbReference type="GO" id="GO:0006633">
    <property type="term" value="P:fatty acid biosynthetic process"/>
    <property type="evidence" value="ECO:0007669"/>
    <property type="project" value="UniProtKB-UniPathway"/>
</dbReference>
<dbReference type="EMBL" id="FNCJ01000032">
    <property type="protein sequence ID" value="SDI73832.1"/>
    <property type="molecule type" value="Genomic_DNA"/>
</dbReference>
<dbReference type="NCBIfam" id="NF005908">
    <property type="entry name" value="PRK07889.1"/>
    <property type="match status" value="1"/>
</dbReference>
<dbReference type="UniPathway" id="UPA00094"/>
<dbReference type="OrthoDB" id="9803628at2"/>
<dbReference type="PANTHER" id="PTHR43159">
    <property type="entry name" value="ENOYL-[ACYL-CARRIER-PROTEIN] REDUCTASE"/>
    <property type="match status" value="1"/>
</dbReference>
<feature type="binding site" evidence="9">
    <location>
        <position position="95"/>
    </location>
    <ligand>
        <name>substrate</name>
    </ligand>
</feature>
<dbReference type="Proteomes" id="UP000199706">
    <property type="component" value="Unassembled WGS sequence"/>
</dbReference>
<feature type="binding site" evidence="10">
    <location>
        <begin position="20"/>
        <end position="21"/>
    </location>
    <ligand>
        <name>NAD(+)</name>
        <dbReference type="ChEBI" id="CHEBI:57540"/>
    </ligand>
</feature>
<dbReference type="InterPro" id="IPR014358">
    <property type="entry name" value="Enoyl-ACP_Rdtase_NADH"/>
</dbReference>
<dbReference type="EC" id="1.3.1.9" evidence="8"/>
<dbReference type="Pfam" id="PF13561">
    <property type="entry name" value="adh_short_C2"/>
    <property type="match status" value="1"/>
</dbReference>
<proteinExistence type="inferred from homology"/>
<feature type="binding site" evidence="10">
    <location>
        <position position="92"/>
    </location>
    <ligand>
        <name>NAD(+)</name>
        <dbReference type="ChEBI" id="CHEBI:57540"/>
    </ligand>
</feature>